<dbReference type="InterPro" id="IPR003886">
    <property type="entry name" value="NIDO_dom"/>
</dbReference>
<evidence type="ECO:0000259" key="1">
    <source>
        <dbReference type="Pfam" id="PF06119"/>
    </source>
</evidence>
<protein>
    <recommendedName>
        <fullName evidence="1">NIDO domain-containing protein</fullName>
    </recommendedName>
</protein>
<accession>A0A9D4FMJ7</accession>
<dbReference type="AlphaFoldDB" id="A0A9D4FMJ7"/>
<evidence type="ECO:0000313" key="3">
    <source>
        <dbReference type="Proteomes" id="UP000828390"/>
    </source>
</evidence>
<dbReference type="EMBL" id="JAIWYP010000007">
    <property type="protein sequence ID" value="KAH3799933.1"/>
    <property type="molecule type" value="Genomic_DNA"/>
</dbReference>
<dbReference type="GO" id="GO:0007160">
    <property type="term" value="P:cell-matrix adhesion"/>
    <property type="evidence" value="ECO:0007669"/>
    <property type="project" value="InterPro"/>
</dbReference>
<dbReference type="Pfam" id="PF06119">
    <property type="entry name" value="NIDO"/>
    <property type="match status" value="1"/>
</dbReference>
<organism evidence="2 3">
    <name type="scientific">Dreissena polymorpha</name>
    <name type="common">Zebra mussel</name>
    <name type="synonym">Mytilus polymorpha</name>
    <dbReference type="NCBI Taxonomy" id="45954"/>
    <lineage>
        <taxon>Eukaryota</taxon>
        <taxon>Metazoa</taxon>
        <taxon>Spiralia</taxon>
        <taxon>Lophotrochozoa</taxon>
        <taxon>Mollusca</taxon>
        <taxon>Bivalvia</taxon>
        <taxon>Autobranchia</taxon>
        <taxon>Heteroconchia</taxon>
        <taxon>Euheterodonta</taxon>
        <taxon>Imparidentia</taxon>
        <taxon>Neoheterodontei</taxon>
        <taxon>Myida</taxon>
        <taxon>Dreissenoidea</taxon>
        <taxon>Dreissenidae</taxon>
        <taxon>Dreissena</taxon>
    </lineage>
</organism>
<feature type="domain" description="NIDO" evidence="1">
    <location>
        <begin position="5"/>
        <end position="47"/>
    </location>
</feature>
<reference evidence="2" key="1">
    <citation type="journal article" date="2019" name="bioRxiv">
        <title>The Genome of the Zebra Mussel, Dreissena polymorpha: A Resource for Invasive Species Research.</title>
        <authorList>
            <person name="McCartney M.A."/>
            <person name="Auch B."/>
            <person name="Kono T."/>
            <person name="Mallez S."/>
            <person name="Zhang Y."/>
            <person name="Obille A."/>
            <person name="Becker A."/>
            <person name="Abrahante J.E."/>
            <person name="Garbe J."/>
            <person name="Badalamenti J.P."/>
            <person name="Herman A."/>
            <person name="Mangelson H."/>
            <person name="Liachko I."/>
            <person name="Sullivan S."/>
            <person name="Sone E.D."/>
            <person name="Koren S."/>
            <person name="Silverstein K.A.T."/>
            <person name="Beckman K.B."/>
            <person name="Gohl D.M."/>
        </authorList>
    </citation>
    <scope>NUCLEOTIDE SEQUENCE</scope>
    <source>
        <strain evidence="2">Duluth1</strain>
        <tissue evidence="2">Whole animal</tissue>
    </source>
</reference>
<proteinExistence type="predicted"/>
<sequence>MFHNFQVGFHSGFERFYVLPHSGVDAIVNVSRESNVCTPGRFVFRISGPDIDDLTYTGEGTSSANFGSFHHVFFKKDLRFFS</sequence>
<dbReference type="Proteomes" id="UP000828390">
    <property type="component" value="Unassembled WGS sequence"/>
</dbReference>
<name>A0A9D4FMJ7_DREPO</name>
<evidence type="ECO:0000313" key="2">
    <source>
        <dbReference type="EMBL" id="KAH3799933.1"/>
    </source>
</evidence>
<reference evidence="2" key="2">
    <citation type="submission" date="2020-11" db="EMBL/GenBank/DDBJ databases">
        <authorList>
            <person name="McCartney M.A."/>
            <person name="Auch B."/>
            <person name="Kono T."/>
            <person name="Mallez S."/>
            <person name="Becker A."/>
            <person name="Gohl D.M."/>
            <person name="Silverstein K.A.T."/>
            <person name="Koren S."/>
            <person name="Bechman K.B."/>
            <person name="Herman A."/>
            <person name="Abrahante J.E."/>
            <person name="Garbe J."/>
        </authorList>
    </citation>
    <scope>NUCLEOTIDE SEQUENCE</scope>
    <source>
        <strain evidence="2">Duluth1</strain>
        <tissue evidence="2">Whole animal</tissue>
    </source>
</reference>
<keyword evidence="3" id="KW-1185">Reference proteome</keyword>
<gene>
    <name evidence="2" type="ORF">DPMN_153557</name>
</gene>
<comment type="caution">
    <text evidence="2">The sequence shown here is derived from an EMBL/GenBank/DDBJ whole genome shotgun (WGS) entry which is preliminary data.</text>
</comment>